<gene>
    <name evidence="2" type="ORF">HAT2_00748</name>
</gene>
<comment type="caution">
    <text evidence="2">The sequence shown here is derived from an EMBL/GenBank/DDBJ whole genome shotgun (WGS) entry which is preliminary data.</text>
</comment>
<reference evidence="2 3" key="1">
    <citation type="submission" date="2018-07" db="EMBL/GenBank/DDBJ databases">
        <title>Comparative genomics of the Candidatus Parilichlamydiaceae reveals evidence of convergent evolution and genome reduction in the phylum Chlamydiae.</title>
        <authorList>
            <person name="Taylor-Brown A."/>
            <person name="Polkinghorne A."/>
        </authorList>
    </citation>
    <scope>NUCLEOTIDE SEQUENCE [LARGE SCALE GENOMIC DNA]</scope>
    <source>
        <strain evidence="2 3">Hat2</strain>
    </source>
</reference>
<feature type="signal peptide" evidence="1">
    <location>
        <begin position="1"/>
        <end position="24"/>
    </location>
</feature>
<organism evidence="2 3">
    <name type="scientific">Candidatus Similichlamydia laticola</name>
    <dbReference type="NCBI Taxonomy" id="2170265"/>
    <lineage>
        <taxon>Bacteria</taxon>
        <taxon>Pseudomonadati</taxon>
        <taxon>Chlamydiota</taxon>
        <taxon>Chlamydiia</taxon>
        <taxon>Parachlamydiales</taxon>
        <taxon>Candidatus Parilichlamydiaceae</taxon>
        <taxon>Candidatus Similichlamydia</taxon>
    </lineage>
</organism>
<protein>
    <submittedName>
        <fullName evidence="2">Uncharacterized protein</fullName>
    </submittedName>
</protein>
<dbReference type="EMBL" id="QQBG01000028">
    <property type="protein sequence ID" value="RDB31150.1"/>
    <property type="molecule type" value="Genomic_DNA"/>
</dbReference>
<keyword evidence="1" id="KW-0732">Signal</keyword>
<feature type="chain" id="PRO_5016562662" evidence="1">
    <location>
        <begin position="25"/>
        <end position="324"/>
    </location>
</feature>
<dbReference type="Proteomes" id="UP000253816">
    <property type="component" value="Unassembled WGS sequence"/>
</dbReference>
<evidence type="ECO:0000256" key="1">
    <source>
        <dbReference type="SAM" id="SignalP"/>
    </source>
</evidence>
<name>A0A369KCH2_9BACT</name>
<proteinExistence type="predicted"/>
<accession>A0A369KCH2</accession>
<keyword evidence="3" id="KW-1185">Reference proteome</keyword>
<dbReference type="AlphaFoldDB" id="A0A369KCH2"/>
<sequence>MKKKMLSLQGLTAVLLFSSVSALAANPMLEERDLSETSDYGVMVGGFLEGSRQKDFKAPSSTSAGNFDSICRNSAVASIGFSAFGRVCLGVEVGTNQADGILTHTVGAMRNELAFEGKPSLVWGGKLGVMFYSENCLKASGQLAYRQSSMQIRSLKGGVARRKFLLVPSLDTSGNKKGLMVVPEDQVSSYSIPTTVVVDDAVLAHMPHIIYDPQATFEYSQYELAVRFAYGQQNMMYAGAKVLFGTSTFSSELMNITNYAGQMIEAPVLDAYLGTSGIKKIEGTRSSYIAPLVGFIVADKCAQIDVCATLLAQQDVTVKASVSF</sequence>
<evidence type="ECO:0000313" key="3">
    <source>
        <dbReference type="Proteomes" id="UP000253816"/>
    </source>
</evidence>
<evidence type="ECO:0000313" key="2">
    <source>
        <dbReference type="EMBL" id="RDB31150.1"/>
    </source>
</evidence>